<evidence type="ECO:0000313" key="4">
    <source>
        <dbReference type="EMBL" id="OXA38962.1"/>
    </source>
</evidence>
<evidence type="ECO:0000313" key="5">
    <source>
        <dbReference type="Proteomes" id="UP000198287"/>
    </source>
</evidence>
<dbReference type="InterPro" id="IPR008197">
    <property type="entry name" value="WAP_dom"/>
</dbReference>
<reference evidence="4 5" key="1">
    <citation type="submission" date="2015-12" db="EMBL/GenBank/DDBJ databases">
        <title>The genome of Folsomia candida.</title>
        <authorList>
            <person name="Faddeeva A."/>
            <person name="Derks M.F."/>
            <person name="Anvar Y."/>
            <person name="Smit S."/>
            <person name="Van Straalen N."/>
            <person name="Roelofs D."/>
        </authorList>
    </citation>
    <scope>NUCLEOTIDE SEQUENCE [LARGE SCALE GENOMIC DNA]</scope>
    <source>
        <strain evidence="4 5">VU population</strain>
        <tissue evidence="4">Whole body</tissue>
    </source>
</reference>
<feature type="compositionally biased region" description="Pro residues" evidence="1">
    <location>
        <begin position="86"/>
        <end position="96"/>
    </location>
</feature>
<proteinExistence type="predicted"/>
<protein>
    <recommendedName>
        <fullName evidence="3">WAP domain-containing protein</fullName>
    </recommendedName>
</protein>
<feature type="chain" id="PRO_5012895099" description="WAP domain-containing protein" evidence="2">
    <location>
        <begin position="24"/>
        <end position="130"/>
    </location>
</feature>
<feature type="domain" description="WAP" evidence="3">
    <location>
        <begin position="99"/>
        <end position="124"/>
    </location>
</feature>
<dbReference type="Pfam" id="PF00095">
    <property type="entry name" value="WAP"/>
    <property type="match status" value="1"/>
</dbReference>
<feature type="compositionally biased region" description="Basic and acidic residues" evidence="1">
    <location>
        <begin position="64"/>
        <end position="73"/>
    </location>
</feature>
<organism evidence="4 5">
    <name type="scientific">Folsomia candida</name>
    <name type="common">Springtail</name>
    <dbReference type="NCBI Taxonomy" id="158441"/>
    <lineage>
        <taxon>Eukaryota</taxon>
        <taxon>Metazoa</taxon>
        <taxon>Ecdysozoa</taxon>
        <taxon>Arthropoda</taxon>
        <taxon>Hexapoda</taxon>
        <taxon>Collembola</taxon>
        <taxon>Entomobryomorpha</taxon>
        <taxon>Isotomoidea</taxon>
        <taxon>Isotomidae</taxon>
        <taxon>Proisotominae</taxon>
        <taxon>Folsomia</taxon>
    </lineage>
</organism>
<comment type="caution">
    <text evidence="4">The sequence shown here is derived from an EMBL/GenBank/DDBJ whole genome shotgun (WGS) entry which is preliminary data.</text>
</comment>
<dbReference type="Gene3D" id="4.10.75.10">
    <property type="entry name" value="Elafin-like"/>
    <property type="match status" value="1"/>
</dbReference>
<evidence type="ECO:0000256" key="2">
    <source>
        <dbReference type="SAM" id="SignalP"/>
    </source>
</evidence>
<dbReference type="Proteomes" id="UP000198287">
    <property type="component" value="Unassembled WGS sequence"/>
</dbReference>
<gene>
    <name evidence="4" type="ORF">Fcan01_26224</name>
</gene>
<keyword evidence="2" id="KW-0732">Signal</keyword>
<dbReference type="InterPro" id="IPR036645">
    <property type="entry name" value="Elafin-like_sf"/>
</dbReference>
<dbReference type="GO" id="GO:0030414">
    <property type="term" value="F:peptidase inhibitor activity"/>
    <property type="evidence" value="ECO:0007669"/>
    <property type="project" value="InterPro"/>
</dbReference>
<accession>A0A226D067</accession>
<evidence type="ECO:0000259" key="3">
    <source>
        <dbReference type="Pfam" id="PF00095"/>
    </source>
</evidence>
<evidence type="ECO:0000256" key="1">
    <source>
        <dbReference type="SAM" id="MobiDB-lite"/>
    </source>
</evidence>
<name>A0A226D067_FOLCA</name>
<feature type="signal peptide" evidence="2">
    <location>
        <begin position="1"/>
        <end position="23"/>
    </location>
</feature>
<feature type="region of interest" description="Disordered" evidence="1">
    <location>
        <begin position="23"/>
        <end position="105"/>
    </location>
</feature>
<keyword evidence="5" id="KW-1185">Reference proteome</keyword>
<dbReference type="EMBL" id="LNIX01000042">
    <property type="protein sequence ID" value="OXA38962.1"/>
    <property type="molecule type" value="Genomic_DNA"/>
</dbReference>
<dbReference type="GO" id="GO:0005576">
    <property type="term" value="C:extracellular region"/>
    <property type="evidence" value="ECO:0007669"/>
    <property type="project" value="InterPro"/>
</dbReference>
<feature type="compositionally biased region" description="Polar residues" evidence="1">
    <location>
        <begin position="23"/>
        <end position="42"/>
    </location>
</feature>
<sequence length="130" mass="13779">MKTITIFLAACVVLAAVVTENTASPVAQSSGGAAPGNGNQKPGSCYRPGSGRKRRSVDEDDDFQQDHLIEKRQVGSTGGSQGGNPWKPPAPTPRPTRPTQRPRPQCYNDYDCTANKKCCTGVCQTPAFVG</sequence>
<dbReference type="SUPFAM" id="SSF57256">
    <property type="entry name" value="Elafin-like"/>
    <property type="match status" value="1"/>
</dbReference>
<dbReference type="AlphaFoldDB" id="A0A226D067"/>